<keyword evidence="7" id="KW-1185">Reference proteome</keyword>
<evidence type="ECO:0000256" key="1">
    <source>
        <dbReference type="ARBA" id="ARBA00005189"/>
    </source>
</evidence>
<dbReference type="GO" id="GO:0008757">
    <property type="term" value="F:S-adenosylmethionine-dependent methyltransferase activity"/>
    <property type="evidence" value="ECO:0007669"/>
    <property type="project" value="InterPro"/>
</dbReference>
<dbReference type="PANTHER" id="PTHR44307">
    <property type="entry name" value="PHOSPHOETHANOLAMINE METHYLTRANSFERASE"/>
    <property type="match status" value="1"/>
</dbReference>
<evidence type="ECO:0000313" key="6">
    <source>
        <dbReference type="EMBL" id="AXC12607.1"/>
    </source>
</evidence>
<dbReference type="Proteomes" id="UP000253606">
    <property type="component" value="Chromosome"/>
</dbReference>
<name>A0A2Z5G1I9_9BACT</name>
<evidence type="ECO:0000256" key="2">
    <source>
        <dbReference type="ARBA" id="ARBA00022603"/>
    </source>
</evidence>
<evidence type="ECO:0000256" key="4">
    <source>
        <dbReference type="ARBA" id="ARBA00025707"/>
    </source>
</evidence>
<dbReference type="AlphaFoldDB" id="A0A2Z5G1I9"/>
<dbReference type="InterPro" id="IPR029063">
    <property type="entry name" value="SAM-dependent_MTases_sf"/>
</dbReference>
<feature type="domain" description="Methyltransferase type 11" evidence="5">
    <location>
        <begin position="59"/>
        <end position="158"/>
    </location>
</feature>
<dbReference type="CDD" id="cd02440">
    <property type="entry name" value="AdoMet_MTases"/>
    <property type="match status" value="1"/>
</dbReference>
<dbReference type="Pfam" id="PF08241">
    <property type="entry name" value="Methyltransf_11"/>
    <property type="match status" value="1"/>
</dbReference>
<evidence type="ECO:0000256" key="3">
    <source>
        <dbReference type="ARBA" id="ARBA00022679"/>
    </source>
</evidence>
<protein>
    <submittedName>
        <fullName evidence="6">Putative sterol methyltransferase</fullName>
    </submittedName>
</protein>
<gene>
    <name evidence="6" type="ORF">ACPOL_3316</name>
</gene>
<accession>A0A2Z5G1I9</accession>
<comment type="pathway">
    <text evidence="4">Phospholipid metabolism.</text>
</comment>
<dbReference type="InterPro" id="IPR013216">
    <property type="entry name" value="Methyltransf_11"/>
</dbReference>
<keyword evidence="3 6" id="KW-0808">Transferase</keyword>
<dbReference type="RefSeq" id="WP_114207775.1">
    <property type="nucleotide sequence ID" value="NZ_CP030840.1"/>
</dbReference>
<dbReference type="KEGG" id="abas:ACPOL_3316"/>
<keyword evidence="2 6" id="KW-0489">Methyltransferase</keyword>
<comment type="pathway">
    <text evidence="1">Lipid metabolism.</text>
</comment>
<dbReference type="EMBL" id="CP030840">
    <property type="protein sequence ID" value="AXC12607.1"/>
    <property type="molecule type" value="Genomic_DNA"/>
</dbReference>
<proteinExistence type="predicted"/>
<dbReference type="PANTHER" id="PTHR44307:SF2">
    <property type="entry name" value="PHOSPHOETHANOLAMINE METHYLTRANSFERASE ISOFORM X1"/>
    <property type="match status" value="1"/>
</dbReference>
<sequence>MSPKVDLYDNAYRNHESAIYRAVRIETYGEDFGQTSWVTTQESNEIPRLLGLRSDSFVLELGCGSGGYTLHLGETVGCRLIGVDINQPGVRNANLLAQSRGLASRVHFELCDASKRLPFDDNTFDAVFSNDVLCHLPGRPEVLVEMFRVLKPGGRVLFSDALVVGGIVSHEEIATRSSIGFYMYSPPGENERLMERAMFRDIRAKDTTESAARIAKRWHDARKKREDELVAAEGSANFEGLQRFLSCVHLLTNEKRLLRYLYVANKEHTPLGHSVVPAQFVSTDQLS</sequence>
<evidence type="ECO:0000313" key="7">
    <source>
        <dbReference type="Proteomes" id="UP000253606"/>
    </source>
</evidence>
<dbReference type="GO" id="GO:0032259">
    <property type="term" value="P:methylation"/>
    <property type="evidence" value="ECO:0007669"/>
    <property type="project" value="UniProtKB-KW"/>
</dbReference>
<organism evidence="6 7">
    <name type="scientific">Acidisarcina polymorpha</name>
    <dbReference type="NCBI Taxonomy" id="2211140"/>
    <lineage>
        <taxon>Bacteria</taxon>
        <taxon>Pseudomonadati</taxon>
        <taxon>Acidobacteriota</taxon>
        <taxon>Terriglobia</taxon>
        <taxon>Terriglobales</taxon>
        <taxon>Acidobacteriaceae</taxon>
        <taxon>Acidisarcina</taxon>
    </lineage>
</organism>
<dbReference type="Gene3D" id="3.40.50.150">
    <property type="entry name" value="Vaccinia Virus protein VP39"/>
    <property type="match status" value="1"/>
</dbReference>
<dbReference type="OrthoDB" id="114146at2"/>
<reference evidence="6 7" key="1">
    <citation type="journal article" date="2018" name="Front. Microbiol.">
        <title>Hydrolytic Capabilities as a Key to Environmental Success: Chitinolytic and Cellulolytic Acidobacteria From Acidic Sub-arctic Soils and Boreal Peatlands.</title>
        <authorList>
            <person name="Belova S.E."/>
            <person name="Ravin N.V."/>
            <person name="Pankratov T.A."/>
            <person name="Rakitin A.L."/>
            <person name="Ivanova A.A."/>
            <person name="Beletsky A.V."/>
            <person name="Mardanov A.V."/>
            <person name="Sinninghe Damste J.S."/>
            <person name="Dedysh S.N."/>
        </authorList>
    </citation>
    <scope>NUCLEOTIDE SEQUENCE [LARGE SCALE GENOMIC DNA]</scope>
    <source>
        <strain evidence="6 7">SBC82</strain>
    </source>
</reference>
<dbReference type="SUPFAM" id="SSF53335">
    <property type="entry name" value="S-adenosyl-L-methionine-dependent methyltransferases"/>
    <property type="match status" value="1"/>
</dbReference>
<evidence type="ECO:0000259" key="5">
    <source>
        <dbReference type="Pfam" id="PF08241"/>
    </source>
</evidence>